<sequence>MRAFLSIAAPLAVGAALELPVCSQVHTDYAGASWDRSVRIYEYVSNANPTMTEVPVRVYPPSMHQRGPSAIMPFDLSSELEVDYPATSPNLLANFVRVLENETLETGVAFAATSQTFYVIRGRGSSLTRNGTVEWAAGDMFVLPYFGDDVEPVCTTSAAGAQCVVHTCAAEPEYGGCALYWVHDEPLLQYLGVEPSSRRRFDPAFYTSVAMKATVQSLSNTDADGEVKNRRGILLGNSATSQTRTLTPTLWSLLNTIGPKMNQKPHKHNSVALDLAVYAAEGAPVYTRMSRELDGEGALVNPMMAKWETGGVFVTPPGWWHSHHNEGDEDAWVMPVQDAGIYTHQRTLDFRFADEEVARLQAGRARGATIDLATTRTSENLYRGTPAECGAR</sequence>
<accession>A0A0M0JHM3</accession>
<dbReference type="AlphaFoldDB" id="A0A0M0JHM3"/>
<dbReference type="PANTHER" id="PTHR41517">
    <property type="entry name" value="1,2-DIOXYGENASE PROTEIN-RELATED"/>
    <property type="match status" value="1"/>
</dbReference>
<evidence type="ECO:0000313" key="2">
    <source>
        <dbReference type="EMBL" id="KOO26096.1"/>
    </source>
</evidence>
<dbReference type="InterPro" id="IPR011051">
    <property type="entry name" value="RmlC_Cupin_sf"/>
</dbReference>
<keyword evidence="1" id="KW-0732">Signal</keyword>
<gene>
    <name evidence="2" type="ORF">Ctob_004705</name>
</gene>
<dbReference type="GO" id="GO:0051213">
    <property type="term" value="F:dioxygenase activity"/>
    <property type="evidence" value="ECO:0007669"/>
    <property type="project" value="InterPro"/>
</dbReference>
<dbReference type="SUPFAM" id="SSF51182">
    <property type="entry name" value="RmlC-like cupins"/>
    <property type="match status" value="1"/>
</dbReference>
<proteinExistence type="predicted"/>
<organism evidence="2 3">
    <name type="scientific">Chrysochromulina tobinii</name>
    <dbReference type="NCBI Taxonomy" id="1460289"/>
    <lineage>
        <taxon>Eukaryota</taxon>
        <taxon>Haptista</taxon>
        <taxon>Haptophyta</taxon>
        <taxon>Prymnesiophyceae</taxon>
        <taxon>Prymnesiales</taxon>
        <taxon>Chrysochromulinaceae</taxon>
        <taxon>Chrysochromulina</taxon>
    </lineage>
</organism>
<dbReference type="Gene3D" id="2.60.120.10">
    <property type="entry name" value="Jelly Rolls"/>
    <property type="match status" value="2"/>
</dbReference>
<dbReference type="Proteomes" id="UP000037460">
    <property type="component" value="Unassembled WGS sequence"/>
</dbReference>
<protein>
    <recommendedName>
        <fullName evidence="4">Cupin type-1 domain-containing protein</fullName>
    </recommendedName>
</protein>
<feature type="chain" id="PRO_5005601796" description="Cupin type-1 domain-containing protein" evidence="1">
    <location>
        <begin position="17"/>
        <end position="392"/>
    </location>
</feature>
<keyword evidence="3" id="KW-1185">Reference proteome</keyword>
<dbReference type="InterPro" id="IPR014710">
    <property type="entry name" value="RmlC-like_jellyroll"/>
</dbReference>
<comment type="caution">
    <text evidence="2">The sequence shown here is derived from an EMBL/GenBank/DDBJ whole genome shotgun (WGS) entry which is preliminary data.</text>
</comment>
<evidence type="ECO:0000313" key="3">
    <source>
        <dbReference type="Proteomes" id="UP000037460"/>
    </source>
</evidence>
<dbReference type="EMBL" id="JWZX01002892">
    <property type="protein sequence ID" value="KOO26096.1"/>
    <property type="molecule type" value="Genomic_DNA"/>
</dbReference>
<name>A0A0M0JHM3_9EUKA</name>
<dbReference type="PANTHER" id="PTHR41517:SF1">
    <property type="entry name" value="CUPIN"/>
    <property type="match status" value="1"/>
</dbReference>
<evidence type="ECO:0008006" key="4">
    <source>
        <dbReference type="Google" id="ProtNLM"/>
    </source>
</evidence>
<dbReference type="InterPro" id="IPR047183">
    <property type="entry name" value="GDO-like"/>
</dbReference>
<evidence type="ECO:0000256" key="1">
    <source>
        <dbReference type="SAM" id="SignalP"/>
    </source>
</evidence>
<dbReference type="OrthoDB" id="188213at2759"/>
<feature type="signal peptide" evidence="1">
    <location>
        <begin position="1"/>
        <end position="16"/>
    </location>
</feature>
<reference evidence="3" key="1">
    <citation type="journal article" date="2015" name="PLoS Genet.">
        <title>Genome Sequence and Transcriptome Analyses of Chrysochromulina tobin: Metabolic Tools for Enhanced Algal Fitness in the Prominent Order Prymnesiales (Haptophyceae).</title>
        <authorList>
            <person name="Hovde B.T."/>
            <person name="Deodato C.R."/>
            <person name="Hunsperger H.M."/>
            <person name="Ryken S.A."/>
            <person name="Yost W."/>
            <person name="Jha R.K."/>
            <person name="Patterson J."/>
            <person name="Monnat R.J. Jr."/>
            <person name="Barlow S.B."/>
            <person name="Starkenburg S.R."/>
            <person name="Cattolico R.A."/>
        </authorList>
    </citation>
    <scope>NUCLEOTIDE SEQUENCE</scope>
    <source>
        <strain evidence="3">CCMP291</strain>
    </source>
</reference>